<organism evidence="2 3">
    <name type="scientific">Kaistia soli DSM 19436</name>
    <dbReference type="NCBI Taxonomy" id="1122133"/>
    <lineage>
        <taxon>Bacteria</taxon>
        <taxon>Pseudomonadati</taxon>
        <taxon>Pseudomonadota</taxon>
        <taxon>Alphaproteobacteria</taxon>
        <taxon>Hyphomicrobiales</taxon>
        <taxon>Kaistiaceae</taxon>
        <taxon>Kaistia</taxon>
    </lineage>
</organism>
<protein>
    <submittedName>
        <fullName evidence="2">Uncharacterized protein</fullName>
    </submittedName>
</protein>
<evidence type="ECO:0000256" key="1">
    <source>
        <dbReference type="SAM" id="Phobius"/>
    </source>
</evidence>
<sequence length="113" mass="11530">MTACFVERCEVISDCARFAGRVVLTAAAAIVIVLAVVHEADACQGCGCRGGPGYRAPNGRCVSWAQIGRICGSPPTTHCAAEGPNAGADEAAQEGQRIQRLKDAAGKNDGAGE</sequence>
<proteinExistence type="predicted"/>
<name>A0A1M5MGI0_9HYPH</name>
<keyword evidence="1" id="KW-0472">Membrane</keyword>
<reference evidence="2 3" key="1">
    <citation type="submission" date="2016-11" db="EMBL/GenBank/DDBJ databases">
        <authorList>
            <person name="Jaros S."/>
            <person name="Januszkiewicz K."/>
            <person name="Wedrychowicz H."/>
        </authorList>
    </citation>
    <scope>NUCLEOTIDE SEQUENCE [LARGE SCALE GENOMIC DNA]</scope>
    <source>
        <strain evidence="2 3">DSM 19436</strain>
    </source>
</reference>
<dbReference type="Proteomes" id="UP000184485">
    <property type="component" value="Unassembled WGS sequence"/>
</dbReference>
<feature type="transmembrane region" description="Helical" evidence="1">
    <location>
        <begin position="18"/>
        <end position="37"/>
    </location>
</feature>
<keyword evidence="1" id="KW-0812">Transmembrane</keyword>
<dbReference type="STRING" id="1122133.SAMN02745157_4769"/>
<keyword evidence="1" id="KW-1133">Transmembrane helix</keyword>
<keyword evidence="3" id="KW-1185">Reference proteome</keyword>
<accession>A0A1M5MGI0</accession>
<evidence type="ECO:0000313" key="3">
    <source>
        <dbReference type="Proteomes" id="UP000184485"/>
    </source>
</evidence>
<gene>
    <name evidence="2" type="ORF">SAMN02745157_4769</name>
</gene>
<evidence type="ECO:0000313" key="2">
    <source>
        <dbReference type="EMBL" id="SHG75803.1"/>
    </source>
</evidence>
<dbReference type="AlphaFoldDB" id="A0A1M5MGI0"/>
<dbReference type="EMBL" id="FQUP01000007">
    <property type="protein sequence ID" value="SHG75803.1"/>
    <property type="molecule type" value="Genomic_DNA"/>
</dbReference>